<evidence type="ECO:0000313" key="1">
    <source>
        <dbReference type="EMBL" id="MBC8200252.1"/>
    </source>
</evidence>
<protein>
    <submittedName>
        <fullName evidence="1">Uncharacterized protein</fullName>
    </submittedName>
</protein>
<accession>A0A8J6N919</accession>
<dbReference type="EMBL" id="JACNLL010000088">
    <property type="protein sequence ID" value="MBC8200252.1"/>
    <property type="molecule type" value="Genomic_DNA"/>
</dbReference>
<reference evidence="1 2" key="1">
    <citation type="submission" date="2020-08" db="EMBL/GenBank/DDBJ databases">
        <title>Bridging the membrane lipid divide: bacteria of the FCB group superphylum have the potential to synthesize archaeal ether lipids.</title>
        <authorList>
            <person name="Villanueva L."/>
            <person name="Von Meijenfeldt F.A.B."/>
            <person name="Westbye A.B."/>
            <person name="Yadav S."/>
            <person name="Hopmans E.C."/>
            <person name="Dutilh B.E."/>
            <person name="Sinninghe Damste J.S."/>
        </authorList>
    </citation>
    <scope>NUCLEOTIDE SEQUENCE [LARGE SCALE GENOMIC DNA]</scope>
    <source>
        <strain evidence="1">NIOZ-UU82</strain>
    </source>
</reference>
<organism evidence="1 2">
    <name type="scientific">Candidatus Desulfaltia bathyphila</name>
    <dbReference type="NCBI Taxonomy" id="2841697"/>
    <lineage>
        <taxon>Bacteria</taxon>
        <taxon>Pseudomonadati</taxon>
        <taxon>Thermodesulfobacteriota</taxon>
        <taxon>Desulfobacteria</taxon>
        <taxon>Desulfobacterales</taxon>
        <taxon>Desulfobacterales incertae sedis</taxon>
        <taxon>Candidatus Desulfaltia</taxon>
    </lineage>
</organism>
<sequence length="68" mass="8072">MNILDKVKQPENRKLELKRSLPPRAKWLKSIMVEERPLSPHLFFSPKRLKKLNLIVIDIDTLILNKIN</sequence>
<dbReference type="Proteomes" id="UP000603545">
    <property type="component" value="Unassembled WGS sequence"/>
</dbReference>
<comment type="caution">
    <text evidence="1">The sequence shown here is derived from an EMBL/GenBank/DDBJ whole genome shotgun (WGS) entry which is preliminary data.</text>
</comment>
<gene>
    <name evidence="1" type="ORF">H8E80_09470</name>
</gene>
<dbReference type="AlphaFoldDB" id="A0A8J6N919"/>
<evidence type="ECO:0000313" key="2">
    <source>
        <dbReference type="Proteomes" id="UP000603545"/>
    </source>
</evidence>
<name>A0A8J6N919_9BACT</name>
<proteinExistence type="predicted"/>